<feature type="signal peptide" evidence="2">
    <location>
        <begin position="1"/>
        <end position="20"/>
    </location>
</feature>
<feature type="compositionally biased region" description="Basic residues" evidence="1">
    <location>
        <begin position="117"/>
        <end position="126"/>
    </location>
</feature>
<evidence type="ECO:0000256" key="1">
    <source>
        <dbReference type="SAM" id="MobiDB-lite"/>
    </source>
</evidence>
<accession>A0A4R0NHH6</accession>
<feature type="region of interest" description="Disordered" evidence="1">
    <location>
        <begin position="117"/>
        <end position="142"/>
    </location>
</feature>
<proteinExistence type="predicted"/>
<dbReference type="OrthoDB" id="798005at2"/>
<dbReference type="RefSeq" id="WP_131607725.1">
    <property type="nucleotide sequence ID" value="NZ_SJSM01000002.1"/>
</dbReference>
<dbReference type="AlphaFoldDB" id="A0A4R0NHH6"/>
<name>A0A4R0NHH6_9SPHI</name>
<comment type="caution">
    <text evidence="3">The sequence shown here is derived from an EMBL/GenBank/DDBJ whole genome shotgun (WGS) entry which is preliminary data.</text>
</comment>
<gene>
    <name evidence="3" type="ORF">EZ444_05570</name>
</gene>
<evidence type="ECO:0000256" key="2">
    <source>
        <dbReference type="SAM" id="SignalP"/>
    </source>
</evidence>
<reference evidence="3 4" key="1">
    <citation type="submission" date="2019-02" db="EMBL/GenBank/DDBJ databases">
        <title>Pedobacter sp. RP-3-8 sp. nov., isolated from Arctic soil.</title>
        <authorList>
            <person name="Dahal R.H."/>
        </authorList>
    </citation>
    <scope>NUCLEOTIDE SEQUENCE [LARGE SCALE GENOMIC DNA]</scope>
    <source>
        <strain evidence="3 4">RP-3-8</strain>
    </source>
</reference>
<organism evidence="3 4">
    <name type="scientific">Pedobacter hiemivivus</name>
    <dbReference type="NCBI Taxonomy" id="2530454"/>
    <lineage>
        <taxon>Bacteria</taxon>
        <taxon>Pseudomonadati</taxon>
        <taxon>Bacteroidota</taxon>
        <taxon>Sphingobacteriia</taxon>
        <taxon>Sphingobacteriales</taxon>
        <taxon>Sphingobacteriaceae</taxon>
        <taxon>Pedobacter</taxon>
    </lineage>
</organism>
<sequence length="142" mass="16071">MKKLLIVCGLLFSIITIAQAQSTGQKKMATPEEKAKMSAERLAKKLDLNPDQKKKIEDIYLEESMAMATADKEGTGDKEAKKAEKMRIHNEADTKIAAELTEPQKQKYEAWKMENKKHMKMKKGMKEKRPVTPPPVTTPPVM</sequence>
<evidence type="ECO:0000313" key="3">
    <source>
        <dbReference type="EMBL" id="TCC98743.1"/>
    </source>
</evidence>
<evidence type="ECO:0000313" key="4">
    <source>
        <dbReference type="Proteomes" id="UP000291117"/>
    </source>
</evidence>
<keyword evidence="4" id="KW-1185">Reference proteome</keyword>
<feature type="chain" id="PRO_5020290765" description="DUF4890 domain-containing protein" evidence="2">
    <location>
        <begin position="21"/>
        <end position="142"/>
    </location>
</feature>
<protein>
    <recommendedName>
        <fullName evidence="5">DUF4890 domain-containing protein</fullName>
    </recommendedName>
</protein>
<keyword evidence="2" id="KW-0732">Signal</keyword>
<dbReference type="EMBL" id="SJSM01000002">
    <property type="protein sequence ID" value="TCC98743.1"/>
    <property type="molecule type" value="Genomic_DNA"/>
</dbReference>
<feature type="compositionally biased region" description="Pro residues" evidence="1">
    <location>
        <begin position="131"/>
        <end position="142"/>
    </location>
</feature>
<evidence type="ECO:0008006" key="5">
    <source>
        <dbReference type="Google" id="ProtNLM"/>
    </source>
</evidence>
<dbReference type="Proteomes" id="UP000291117">
    <property type="component" value="Unassembled WGS sequence"/>
</dbReference>